<feature type="domain" description="M23ase beta-sheet core" evidence="2">
    <location>
        <begin position="226"/>
        <end position="313"/>
    </location>
</feature>
<dbReference type="EMBL" id="BMSX01000001">
    <property type="protein sequence ID" value="GGQ91809.1"/>
    <property type="molecule type" value="Genomic_DNA"/>
</dbReference>
<evidence type="ECO:0000259" key="2">
    <source>
        <dbReference type="Pfam" id="PF01551"/>
    </source>
</evidence>
<dbReference type="PANTHER" id="PTHR21666:SF270">
    <property type="entry name" value="MUREIN HYDROLASE ACTIVATOR ENVC"/>
    <property type="match status" value="1"/>
</dbReference>
<organism evidence="3 4">
    <name type="scientific">Streptomyces aurantiogriseus</name>
    <dbReference type="NCBI Taxonomy" id="66870"/>
    <lineage>
        <taxon>Bacteria</taxon>
        <taxon>Bacillati</taxon>
        <taxon>Actinomycetota</taxon>
        <taxon>Actinomycetes</taxon>
        <taxon>Kitasatosporales</taxon>
        <taxon>Streptomycetaceae</taxon>
        <taxon>Streptomyces</taxon>
    </lineage>
</organism>
<keyword evidence="4" id="KW-1185">Reference proteome</keyword>
<sequence>MRREHPARFPRTRLGATTGTTLLAVPLAVLLVTLAPVPAGAGSGGVREDAARAVEAHEQARERADRLREAHADDRTVQAAEHHRKAVRAQLWDMLWAVARNTGDPAAVDPSGRDGQCFARDSSRPPKHRKQPPENHGHQPDSHGHQPESHRHQPEDRSGPPRGRSHQPEDRNELLGDRSGPSGGRGHQPEQRSGPPKDRAPAWTTPTRGYWLSAGYADRGPRWTHRHTGQDFAVPTGTPVYAVGPGTVRVTTCGDGFGHQVLIRHPYGYFTQYAHLSRIDVRKGERVTAGQRIGLSGATGNVTGPHLHFEVRITPYMGSAVPPLPYLRRKGVEVVPDSQVRPGPARSGREIPREG</sequence>
<dbReference type="InterPro" id="IPR050570">
    <property type="entry name" value="Cell_wall_metabolism_enzyme"/>
</dbReference>
<dbReference type="Gene3D" id="2.70.70.10">
    <property type="entry name" value="Glucose Permease (Domain IIA)"/>
    <property type="match status" value="1"/>
</dbReference>
<feature type="compositionally biased region" description="Basic and acidic residues" evidence="1">
    <location>
        <begin position="187"/>
        <end position="200"/>
    </location>
</feature>
<dbReference type="GO" id="GO:0004222">
    <property type="term" value="F:metalloendopeptidase activity"/>
    <property type="evidence" value="ECO:0007669"/>
    <property type="project" value="TreeGrafter"/>
</dbReference>
<evidence type="ECO:0000313" key="3">
    <source>
        <dbReference type="EMBL" id="GGQ91809.1"/>
    </source>
</evidence>
<dbReference type="Proteomes" id="UP000658320">
    <property type="component" value="Unassembled WGS sequence"/>
</dbReference>
<dbReference type="InterPro" id="IPR016047">
    <property type="entry name" value="M23ase_b-sheet_dom"/>
</dbReference>
<reference evidence="3" key="2">
    <citation type="submission" date="2020-09" db="EMBL/GenBank/DDBJ databases">
        <authorList>
            <person name="Sun Q."/>
            <person name="Ohkuma M."/>
        </authorList>
    </citation>
    <scope>NUCLEOTIDE SEQUENCE</scope>
    <source>
        <strain evidence="3">JCM 4346</strain>
    </source>
</reference>
<protein>
    <recommendedName>
        <fullName evidence="2">M23ase beta-sheet core domain-containing protein</fullName>
    </recommendedName>
</protein>
<feature type="compositionally biased region" description="Basic and acidic residues" evidence="1">
    <location>
        <begin position="166"/>
        <end position="176"/>
    </location>
</feature>
<feature type="compositionally biased region" description="Basic and acidic residues" evidence="1">
    <location>
        <begin position="46"/>
        <end position="76"/>
    </location>
</feature>
<reference evidence="3" key="1">
    <citation type="journal article" date="2014" name="Int. J. Syst. Evol. Microbiol.">
        <title>Complete genome sequence of Corynebacterium casei LMG S-19264T (=DSM 44701T), isolated from a smear-ripened cheese.</title>
        <authorList>
            <consortium name="US DOE Joint Genome Institute (JGI-PGF)"/>
            <person name="Walter F."/>
            <person name="Albersmeier A."/>
            <person name="Kalinowski J."/>
            <person name="Ruckert C."/>
        </authorList>
    </citation>
    <scope>NUCLEOTIDE SEQUENCE</scope>
    <source>
        <strain evidence="3">JCM 4346</strain>
    </source>
</reference>
<name>A0A918BW06_9ACTN</name>
<feature type="region of interest" description="Disordered" evidence="1">
    <location>
        <begin position="39"/>
        <end position="82"/>
    </location>
</feature>
<gene>
    <name evidence="3" type="ORF">GCM10010251_02960</name>
</gene>
<dbReference type="RefSeq" id="WP_229910745.1">
    <property type="nucleotide sequence ID" value="NZ_BMSX01000001.1"/>
</dbReference>
<dbReference type="SUPFAM" id="SSF51261">
    <property type="entry name" value="Duplicated hybrid motif"/>
    <property type="match status" value="1"/>
</dbReference>
<dbReference type="AlphaFoldDB" id="A0A918BW06"/>
<dbReference type="PANTHER" id="PTHR21666">
    <property type="entry name" value="PEPTIDASE-RELATED"/>
    <property type="match status" value="1"/>
</dbReference>
<comment type="caution">
    <text evidence="3">The sequence shown here is derived from an EMBL/GenBank/DDBJ whole genome shotgun (WGS) entry which is preliminary data.</text>
</comment>
<dbReference type="Pfam" id="PF01551">
    <property type="entry name" value="Peptidase_M23"/>
    <property type="match status" value="1"/>
</dbReference>
<feature type="compositionally biased region" description="Basic and acidic residues" evidence="1">
    <location>
        <begin position="131"/>
        <end position="159"/>
    </location>
</feature>
<evidence type="ECO:0000256" key="1">
    <source>
        <dbReference type="SAM" id="MobiDB-lite"/>
    </source>
</evidence>
<dbReference type="CDD" id="cd12797">
    <property type="entry name" value="M23_peptidase"/>
    <property type="match status" value="1"/>
</dbReference>
<accession>A0A918BW06</accession>
<feature type="region of interest" description="Disordered" evidence="1">
    <location>
        <begin position="104"/>
        <end position="206"/>
    </location>
</feature>
<dbReference type="InterPro" id="IPR011055">
    <property type="entry name" value="Dup_hybrid_motif"/>
</dbReference>
<proteinExistence type="predicted"/>
<evidence type="ECO:0000313" key="4">
    <source>
        <dbReference type="Proteomes" id="UP000658320"/>
    </source>
</evidence>
<dbReference type="FunFam" id="2.70.70.10:FF:000013">
    <property type="entry name" value="Peptidase family M23"/>
    <property type="match status" value="1"/>
</dbReference>